<dbReference type="Pfam" id="PF00244">
    <property type="entry name" value="14-3-3"/>
    <property type="match status" value="1"/>
</dbReference>
<organism evidence="3 4">
    <name type="scientific">Effrenium voratum</name>
    <dbReference type="NCBI Taxonomy" id="2562239"/>
    <lineage>
        <taxon>Eukaryota</taxon>
        <taxon>Sar</taxon>
        <taxon>Alveolata</taxon>
        <taxon>Dinophyceae</taxon>
        <taxon>Suessiales</taxon>
        <taxon>Symbiodiniaceae</taxon>
        <taxon>Effrenium</taxon>
    </lineage>
</organism>
<comment type="caution">
    <text evidence="3">The sequence shown here is derived from an EMBL/GenBank/DDBJ whole genome shotgun (WGS) entry which is preliminary data.</text>
</comment>
<dbReference type="CDD" id="cd08774">
    <property type="entry name" value="14-3-3"/>
    <property type="match status" value="1"/>
</dbReference>
<dbReference type="SUPFAM" id="SSF48445">
    <property type="entry name" value="14-3-3 protein"/>
    <property type="match status" value="1"/>
</dbReference>
<dbReference type="InterPro" id="IPR023410">
    <property type="entry name" value="14-3-3_domain"/>
</dbReference>
<name>A0AA36IA70_9DINO</name>
<gene>
    <name evidence="3" type="ORF">EVOR1521_LOCUS10832</name>
</gene>
<dbReference type="SMART" id="SM00101">
    <property type="entry name" value="14_3_3"/>
    <property type="match status" value="1"/>
</dbReference>
<dbReference type="InterPro" id="IPR000308">
    <property type="entry name" value="14-3-3"/>
</dbReference>
<dbReference type="PRINTS" id="PR00305">
    <property type="entry name" value="1433ZETA"/>
</dbReference>
<reference evidence="3" key="1">
    <citation type="submission" date="2023-08" db="EMBL/GenBank/DDBJ databases">
        <authorList>
            <person name="Chen Y."/>
            <person name="Shah S."/>
            <person name="Dougan E. K."/>
            <person name="Thang M."/>
            <person name="Chan C."/>
        </authorList>
    </citation>
    <scope>NUCLEOTIDE SEQUENCE</scope>
</reference>
<dbReference type="AlphaFoldDB" id="A0AA36IA70"/>
<evidence type="ECO:0000259" key="2">
    <source>
        <dbReference type="SMART" id="SM00101"/>
    </source>
</evidence>
<dbReference type="EMBL" id="CAUJNA010001053">
    <property type="protein sequence ID" value="CAJ1383825.1"/>
    <property type="molecule type" value="Genomic_DNA"/>
</dbReference>
<dbReference type="Gene3D" id="1.20.190.20">
    <property type="entry name" value="14-3-3 domain"/>
    <property type="match status" value="1"/>
</dbReference>
<evidence type="ECO:0000313" key="4">
    <source>
        <dbReference type="Proteomes" id="UP001178507"/>
    </source>
</evidence>
<feature type="domain" description="14-3-3" evidence="2">
    <location>
        <begin position="1"/>
        <end position="189"/>
    </location>
</feature>
<keyword evidence="4" id="KW-1185">Reference proteome</keyword>
<comment type="similarity">
    <text evidence="1">Belongs to the 14-3-3 family.</text>
</comment>
<dbReference type="Proteomes" id="UP001178507">
    <property type="component" value="Unassembled WGS sequence"/>
</dbReference>
<dbReference type="PANTHER" id="PTHR18860">
    <property type="entry name" value="14-3-3 PROTEIN"/>
    <property type="match status" value="1"/>
</dbReference>
<evidence type="ECO:0000313" key="3">
    <source>
        <dbReference type="EMBL" id="CAJ1383825.1"/>
    </source>
</evidence>
<sequence>MVAAAFKGAMSSRRLAVRVAKSIQDQEAEADKEKNAALAAGYLSKVRLELQGICIQVLELIEGTLLPKAENGEPKVFYKKMQADYYRYLAEFLQDSKEAVASASEVYADATAEAETHLMVTHPLRLGLALNHAVFQQVVQQDTAAAVRIAKDAHHVAVRALEGMPQEALRDANPLLMLLQENLRAWSPEDFP</sequence>
<proteinExistence type="inferred from homology"/>
<dbReference type="InterPro" id="IPR036815">
    <property type="entry name" value="14-3-3_dom_sf"/>
</dbReference>
<evidence type="ECO:0000256" key="1">
    <source>
        <dbReference type="ARBA" id="ARBA00006141"/>
    </source>
</evidence>
<protein>
    <recommendedName>
        <fullName evidence="2">14-3-3 domain-containing protein</fullName>
    </recommendedName>
</protein>
<accession>A0AA36IA70</accession>